<keyword evidence="2" id="KW-1185">Reference proteome</keyword>
<evidence type="ECO:0000313" key="1">
    <source>
        <dbReference type="EMBL" id="VDL87943.1"/>
    </source>
</evidence>
<protein>
    <submittedName>
        <fullName evidence="3">Glutamate decarboxylase</fullName>
    </submittedName>
</protein>
<organism evidence="3">
    <name type="scientific">Schistocephalus solidus</name>
    <name type="common">Tapeworm</name>
    <dbReference type="NCBI Taxonomy" id="70667"/>
    <lineage>
        <taxon>Eukaryota</taxon>
        <taxon>Metazoa</taxon>
        <taxon>Spiralia</taxon>
        <taxon>Lophotrochozoa</taxon>
        <taxon>Platyhelminthes</taxon>
        <taxon>Cestoda</taxon>
        <taxon>Eucestoda</taxon>
        <taxon>Diphyllobothriidea</taxon>
        <taxon>Diphyllobothriidae</taxon>
        <taxon>Schistocephalus</taxon>
    </lineage>
</organism>
<accession>A0A183SBG1</accession>
<dbReference type="OrthoDB" id="410381at2759"/>
<dbReference type="WBParaSite" id="SSLN_0000161701-mRNA-1">
    <property type="protein sequence ID" value="SSLN_0000161701-mRNA-1"/>
    <property type="gene ID" value="SSLN_0000161701"/>
</dbReference>
<reference evidence="1 2" key="2">
    <citation type="submission" date="2018-11" db="EMBL/GenBank/DDBJ databases">
        <authorList>
            <consortium name="Pathogen Informatics"/>
        </authorList>
    </citation>
    <scope>NUCLEOTIDE SEQUENCE [LARGE SCALE GENOMIC DNA]</scope>
    <source>
        <strain evidence="1 2">NST_G2</strain>
    </source>
</reference>
<gene>
    <name evidence="1" type="ORF">SSLN_LOCUS1558</name>
</gene>
<proteinExistence type="predicted"/>
<dbReference type="EMBL" id="UYSU01003940">
    <property type="protein sequence ID" value="VDL87943.1"/>
    <property type="molecule type" value="Genomic_DNA"/>
</dbReference>
<dbReference type="Proteomes" id="UP000275846">
    <property type="component" value="Unassembled WGS sequence"/>
</dbReference>
<evidence type="ECO:0000313" key="2">
    <source>
        <dbReference type="Proteomes" id="UP000275846"/>
    </source>
</evidence>
<sequence length="141" mass="15914">MGPHGLIGFNDNGLLLKSTCAEQCVILTNTFFCLSMRQKVIWMPPSVGTGTYWILSSSGELVNRLVNLPAAKVDASMENCWCQLWDTVQSNALDVLSHALHQHLDAAINTLLAEKNRLHKAYVNHRYTENKTTYYLSYRLV</sequence>
<evidence type="ECO:0000313" key="3">
    <source>
        <dbReference type="WBParaSite" id="SSLN_0000161701-mRNA-1"/>
    </source>
</evidence>
<name>A0A183SBG1_SCHSO</name>
<dbReference type="AlphaFoldDB" id="A0A183SBG1"/>
<reference evidence="3" key="1">
    <citation type="submission" date="2016-06" db="UniProtKB">
        <authorList>
            <consortium name="WormBaseParasite"/>
        </authorList>
    </citation>
    <scope>IDENTIFICATION</scope>
</reference>